<evidence type="ECO:0000256" key="2">
    <source>
        <dbReference type="ARBA" id="ARBA00023002"/>
    </source>
</evidence>
<evidence type="ECO:0000313" key="4">
    <source>
        <dbReference type="EMBL" id="KAL0264702.1"/>
    </source>
</evidence>
<evidence type="ECO:0000256" key="1">
    <source>
        <dbReference type="ARBA" id="ARBA00006484"/>
    </source>
</evidence>
<keyword evidence="2" id="KW-0560">Oxidoreductase</keyword>
<evidence type="ECO:0000256" key="3">
    <source>
        <dbReference type="RuleBase" id="RU000363"/>
    </source>
</evidence>
<name>A0ABR3CUW9_9PEZI</name>
<dbReference type="InterPro" id="IPR036291">
    <property type="entry name" value="NAD(P)-bd_dom_sf"/>
</dbReference>
<dbReference type="PRINTS" id="PR00080">
    <property type="entry name" value="SDRFAMILY"/>
</dbReference>
<dbReference type="EMBL" id="JAJVCZ030000001">
    <property type="protein sequence ID" value="KAL0264702.1"/>
    <property type="molecule type" value="Genomic_DNA"/>
</dbReference>
<reference evidence="4 5" key="1">
    <citation type="submission" date="2024-02" db="EMBL/GenBank/DDBJ databases">
        <title>De novo assembly and annotation of 12 fungi associated with fruit tree decline syndrome in Ontario, Canada.</title>
        <authorList>
            <person name="Sulman M."/>
            <person name="Ellouze W."/>
            <person name="Ilyukhin E."/>
        </authorList>
    </citation>
    <scope>NUCLEOTIDE SEQUENCE [LARGE SCALE GENOMIC DNA]</scope>
    <source>
        <strain evidence="4 5">FDS-637</strain>
    </source>
</reference>
<evidence type="ECO:0008006" key="6">
    <source>
        <dbReference type="Google" id="ProtNLM"/>
    </source>
</evidence>
<accession>A0ABR3CUW9</accession>
<dbReference type="PRINTS" id="PR00081">
    <property type="entry name" value="GDHRDH"/>
</dbReference>
<dbReference type="SUPFAM" id="SSF51735">
    <property type="entry name" value="NAD(P)-binding Rossmann-fold domains"/>
    <property type="match status" value="1"/>
</dbReference>
<comment type="similarity">
    <text evidence="1 3">Belongs to the short-chain dehydrogenases/reductases (SDR) family.</text>
</comment>
<dbReference type="PANTHER" id="PTHR43976:SF16">
    <property type="entry name" value="SHORT-CHAIN DEHYDROGENASE_REDUCTASE FAMILY PROTEIN"/>
    <property type="match status" value="1"/>
</dbReference>
<dbReference type="Pfam" id="PF00106">
    <property type="entry name" value="adh_short"/>
    <property type="match status" value="1"/>
</dbReference>
<dbReference type="GeneID" id="92004738"/>
<keyword evidence="5" id="KW-1185">Reference proteome</keyword>
<dbReference type="Proteomes" id="UP001430584">
    <property type="component" value="Unassembled WGS sequence"/>
</dbReference>
<comment type="caution">
    <text evidence="4">The sequence shown here is derived from an EMBL/GenBank/DDBJ whole genome shotgun (WGS) entry which is preliminary data.</text>
</comment>
<dbReference type="InterPro" id="IPR002347">
    <property type="entry name" value="SDR_fam"/>
</dbReference>
<proteinExistence type="inferred from homology"/>
<dbReference type="Gene3D" id="3.40.50.720">
    <property type="entry name" value="NAD(P)-binding Rossmann-like Domain"/>
    <property type="match status" value="1"/>
</dbReference>
<sequence>MAPLVFFITGTSTGFGNEYVKICLANGHKVVATARDASKLSFADVADASHLLLTDLDVTKKASIDAAFRAALDKFGRVDVVCNNAGYGLSGAFESLSEKQIRTQMEVNFFGLIDVTRRAMEVMRDEQKPAGGVIQQVTSIGGQRGVSTQPLFSTYCASKWAVEGFTEAVSKEVKPEWGIKFTCIEPGGFRTDWAGRSMDFGEPHPAYEHLNAKEIMGKRHGTQAGDPKKGAQAFYDLAVMPDPPLRCIVGTDAYSAINEKLDSYRESVKKYEKLSNSTDVDGYKKPE</sequence>
<dbReference type="PANTHER" id="PTHR43976">
    <property type="entry name" value="SHORT CHAIN DEHYDROGENASE"/>
    <property type="match status" value="1"/>
</dbReference>
<organism evidence="4 5">
    <name type="scientific">Diplodia seriata</name>
    <dbReference type="NCBI Taxonomy" id="420778"/>
    <lineage>
        <taxon>Eukaryota</taxon>
        <taxon>Fungi</taxon>
        <taxon>Dikarya</taxon>
        <taxon>Ascomycota</taxon>
        <taxon>Pezizomycotina</taxon>
        <taxon>Dothideomycetes</taxon>
        <taxon>Dothideomycetes incertae sedis</taxon>
        <taxon>Botryosphaeriales</taxon>
        <taxon>Botryosphaeriaceae</taxon>
        <taxon>Diplodia</taxon>
    </lineage>
</organism>
<gene>
    <name evidence="4" type="ORF">SLS55_000653</name>
</gene>
<protein>
    <recommendedName>
        <fullName evidence="6">NAD(P)-binding protein</fullName>
    </recommendedName>
</protein>
<dbReference type="InterPro" id="IPR051911">
    <property type="entry name" value="SDR_oxidoreductase"/>
</dbReference>
<dbReference type="RefSeq" id="XP_066637442.1">
    <property type="nucleotide sequence ID" value="XM_066772163.1"/>
</dbReference>
<evidence type="ECO:0000313" key="5">
    <source>
        <dbReference type="Proteomes" id="UP001430584"/>
    </source>
</evidence>
<dbReference type="CDD" id="cd05374">
    <property type="entry name" value="17beta-HSD-like_SDR_c"/>
    <property type="match status" value="1"/>
</dbReference>